<keyword evidence="2" id="KW-0378">Hydrolase</keyword>
<feature type="domain" description="Amidohydrolase-related" evidence="1">
    <location>
        <begin position="19"/>
        <end position="297"/>
    </location>
</feature>
<accession>A0A158I571</accession>
<dbReference type="InterPro" id="IPR006680">
    <property type="entry name" value="Amidohydro-rel"/>
</dbReference>
<name>A0A158I571_9BURK</name>
<dbReference type="SUPFAM" id="SSF51556">
    <property type="entry name" value="Metallo-dependent hydrolases"/>
    <property type="match status" value="1"/>
</dbReference>
<reference evidence="2 3" key="1">
    <citation type="submission" date="2016-01" db="EMBL/GenBank/DDBJ databases">
        <authorList>
            <person name="Oliw E.H."/>
        </authorList>
    </citation>
    <scope>NUCLEOTIDE SEQUENCE [LARGE SCALE GENOMIC DNA]</scope>
    <source>
        <strain evidence="2">LMG 27134</strain>
    </source>
</reference>
<dbReference type="PANTHER" id="PTHR35563:SF2">
    <property type="entry name" value="BARREL METAL-DEPENDENT HYDROLASE, PUTATIVE (AFU_ORTHOLOGUE AFUA_1G16240)-RELATED"/>
    <property type="match status" value="1"/>
</dbReference>
<dbReference type="PANTHER" id="PTHR35563">
    <property type="entry name" value="BARREL METAL-DEPENDENT HYDROLASE, PUTATIVE (AFU_ORTHOLOGUE AFUA_1G16240)-RELATED"/>
    <property type="match status" value="1"/>
</dbReference>
<dbReference type="GO" id="GO:0016787">
    <property type="term" value="F:hydrolase activity"/>
    <property type="evidence" value="ECO:0007669"/>
    <property type="project" value="UniProtKB-KW"/>
</dbReference>
<dbReference type="Proteomes" id="UP000054683">
    <property type="component" value="Unassembled WGS sequence"/>
</dbReference>
<dbReference type="InterPro" id="IPR052358">
    <property type="entry name" value="Aro_Compnd_Degr_Hydrolases"/>
</dbReference>
<evidence type="ECO:0000259" key="1">
    <source>
        <dbReference type="Pfam" id="PF04909"/>
    </source>
</evidence>
<dbReference type="Pfam" id="PF04909">
    <property type="entry name" value="Amidohydro_2"/>
    <property type="match status" value="1"/>
</dbReference>
<gene>
    <name evidence="2" type="ORF">AWB69_05280</name>
</gene>
<dbReference type="AlphaFoldDB" id="A0A158I571"/>
<evidence type="ECO:0000313" key="3">
    <source>
        <dbReference type="Proteomes" id="UP000054683"/>
    </source>
</evidence>
<dbReference type="EMBL" id="FCOK02000041">
    <property type="protein sequence ID" value="SAL51503.1"/>
    <property type="molecule type" value="Genomic_DNA"/>
</dbReference>
<organism evidence="2 3">
    <name type="scientific">Caballeronia udeis</name>
    <dbReference type="NCBI Taxonomy" id="1232866"/>
    <lineage>
        <taxon>Bacteria</taxon>
        <taxon>Pseudomonadati</taxon>
        <taxon>Pseudomonadota</taxon>
        <taxon>Betaproteobacteria</taxon>
        <taxon>Burkholderiales</taxon>
        <taxon>Burkholderiaceae</taxon>
        <taxon>Caballeronia</taxon>
    </lineage>
</organism>
<sequence length="297" mass="32546">MPSVREVSIPAFTLPPGACDCHMHVFGEPLAYPLSTFRSYSVGTASVEEHLTLQQRLGLQRTVLVQASGYHTDNRCMLDALATLGAAARGVAVVDDDISMDELCRLDAAGVRGVRINLVSVGSFTPQQIWANVERLAKLLAELGWHMQFFVPPSQLPELSGLLRTLPVPSVIDHMGLPVQAAGPGQKGFDVLLRLLGEGRCWVKLSGADRITRGQPDMSSAGVFARALVDVNPDNLVWGSDWPHIGWHSSEVHDSDTILPFRFVDEGKLLDLLSEWVPDATVRNKILAHNPARLYRF</sequence>
<dbReference type="Gene3D" id="3.20.20.140">
    <property type="entry name" value="Metal-dependent hydrolases"/>
    <property type="match status" value="1"/>
</dbReference>
<dbReference type="RefSeq" id="WP_063977905.1">
    <property type="nucleotide sequence ID" value="NZ_FCOK02000041.1"/>
</dbReference>
<protein>
    <submittedName>
        <fullName evidence="2">Amidohydrolase 2</fullName>
    </submittedName>
</protein>
<proteinExistence type="predicted"/>
<evidence type="ECO:0000313" key="2">
    <source>
        <dbReference type="EMBL" id="SAL51503.1"/>
    </source>
</evidence>
<dbReference type="InterPro" id="IPR032466">
    <property type="entry name" value="Metal_Hydrolase"/>
</dbReference>